<sequence>MPHPLQASPLISNNLLPISHRGSYSGASIAPFDSISSPINCDCRDLPISLMNRLKKTDGRRGKSAPRTRPPSAPSVHAAGTCGPVAGSAGIHAQAGGIGVPQDASVLRTSVSSVGGWWSASSPAGLYPPGGFSNFLHSYPFANHPNGNENFHFVGAGMSQSTVPPIERGATRTPSPAQQPHDTVDDIVDDLDAQEDETINVDDDCRTEKRLNWKVPDDIRLAFAWLRCSKDPVDGNDKKTDAYFLVQSYTADGISYIRLVILLRCRGGSHGSIPQLISFVCVA</sequence>
<evidence type="ECO:0000313" key="3">
    <source>
        <dbReference type="Proteomes" id="UP000807115"/>
    </source>
</evidence>
<dbReference type="Proteomes" id="UP000807115">
    <property type="component" value="Chromosome 1"/>
</dbReference>
<evidence type="ECO:0000313" key="2">
    <source>
        <dbReference type="EMBL" id="KAG0550473.1"/>
    </source>
</evidence>
<proteinExistence type="predicted"/>
<comment type="caution">
    <text evidence="2">The sequence shown here is derived from an EMBL/GenBank/DDBJ whole genome shotgun (WGS) entry which is preliminary data.</text>
</comment>
<dbReference type="EMBL" id="CM027680">
    <property type="protein sequence ID" value="KAG0550473.1"/>
    <property type="molecule type" value="Genomic_DNA"/>
</dbReference>
<name>A0A921S2K0_SORBI</name>
<reference evidence="2" key="1">
    <citation type="journal article" date="2019" name="BMC Genomics">
        <title>A new reference genome for Sorghum bicolor reveals high levels of sequence similarity between sweet and grain genotypes: implications for the genetics of sugar metabolism.</title>
        <authorList>
            <person name="Cooper E.A."/>
            <person name="Brenton Z.W."/>
            <person name="Flinn B.S."/>
            <person name="Jenkins J."/>
            <person name="Shu S."/>
            <person name="Flowers D."/>
            <person name="Luo F."/>
            <person name="Wang Y."/>
            <person name="Xia P."/>
            <person name="Barry K."/>
            <person name="Daum C."/>
            <person name="Lipzen A."/>
            <person name="Yoshinaga Y."/>
            <person name="Schmutz J."/>
            <person name="Saski C."/>
            <person name="Vermerris W."/>
            <person name="Kresovich S."/>
        </authorList>
    </citation>
    <scope>NUCLEOTIDE SEQUENCE</scope>
</reference>
<feature type="region of interest" description="Disordered" evidence="1">
    <location>
        <begin position="53"/>
        <end position="80"/>
    </location>
</feature>
<dbReference type="AlphaFoldDB" id="A0A921S2K0"/>
<dbReference type="PANTHER" id="PTHR44947:SF1">
    <property type="entry name" value="OS11G0303800 PROTEIN"/>
    <property type="match status" value="1"/>
</dbReference>
<protein>
    <submittedName>
        <fullName evidence="2">Uncharacterized protein</fullName>
    </submittedName>
</protein>
<gene>
    <name evidence="2" type="ORF">BDA96_01G341600</name>
</gene>
<accession>A0A921S2K0</accession>
<evidence type="ECO:0000256" key="1">
    <source>
        <dbReference type="SAM" id="MobiDB-lite"/>
    </source>
</evidence>
<dbReference type="PANTHER" id="PTHR44947">
    <property type="entry name" value="OS05G0501001 PROTEIN"/>
    <property type="match status" value="1"/>
</dbReference>
<organism evidence="2 3">
    <name type="scientific">Sorghum bicolor</name>
    <name type="common">Sorghum</name>
    <name type="synonym">Sorghum vulgare</name>
    <dbReference type="NCBI Taxonomy" id="4558"/>
    <lineage>
        <taxon>Eukaryota</taxon>
        <taxon>Viridiplantae</taxon>
        <taxon>Streptophyta</taxon>
        <taxon>Embryophyta</taxon>
        <taxon>Tracheophyta</taxon>
        <taxon>Spermatophyta</taxon>
        <taxon>Magnoliopsida</taxon>
        <taxon>Liliopsida</taxon>
        <taxon>Poales</taxon>
        <taxon>Poaceae</taxon>
        <taxon>PACMAD clade</taxon>
        <taxon>Panicoideae</taxon>
        <taxon>Andropogonodae</taxon>
        <taxon>Andropogoneae</taxon>
        <taxon>Sorghinae</taxon>
        <taxon>Sorghum</taxon>
    </lineage>
</organism>
<reference evidence="2" key="2">
    <citation type="submission" date="2020-10" db="EMBL/GenBank/DDBJ databases">
        <authorList>
            <person name="Cooper E.A."/>
            <person name="Brenton Z.W."/>
            <person name="Flinn B.S."/>
            <person name="Jenkins J."/>
            <person name="Shu S."/>
            <person name="Flowers D."/>
            <person name="Luo F."/>
            <person name="Wang Y."/>
            <person name="Xia P."/>
            <person name="Barry K."/>
            <person name="Daum C."/>
            <person name="Lipzen A."/>
            <person name="Yoshinaga Y."/>
            <person name="Schmutz J."/>
            <person name="Saski C."/>
            <person name="Vermerris W."/>
            <person name="Kresovich S."/>
        </authorList>
    </citation>
    <scope>NUCLEOTIDE SEQUENCE</scope>
</reference>